<evidence type="ECO:0000313" key="2">
    <source>
        <dbReference type="Proteomes" id="UP000264980"/>
    </source>
</evidence>
<reference evidence="1 2" key="1">
    <citation type="submission" date="2016-01" db="EMBL/GenBank/DDBJ databases">
        <authorList>
            <person name="Oliw E.H."/>
        </authorList>
    </citation>
    <scope>NUCLEOTIDE SEQUENCE [LARGE SCALE GENOMIC DNA]</scope>
    <source>
        <strain evidence="1 2">MDcuke</strain>
    </source>
</reference>
<dbReference type="EMBL" id="CP013970">
    <property type="protein sequence ID" value="AXF76243.1"/>
    <property type="molecule type" value="Genomic_DNA"/>
</dbReference>
<accession>A0A345CS26</accession>
<dbReference type="Proteomes" id="UP000264980">
    <property type="component" value="Chromosome"/>
</dbReference>
<dbReference type="InterPro" id="IPR019703">
    <property type="entry name" value="YbjO_DH-like"/>
</dbReference>
<evidence type="ECO:0000313" key="1">
    <source>
        <dbReference type="EMBL" id="AXF76243.1"/>
    </source>
</evidence>
<dbReference type="Pfam" id="PF10767">
    <property type="entry name" value="YbjO_DH-like"/>
    <property type="match status" value="1"/>
</dbReference>
<name>A0A345CS26_9GAMM</name>
<organism evidence="1 2">
    <name type="scientific">Erwinia tracheiphila</name>
    <dbReference type="NCBI Taxonomy" id="65700"/>
    <lineage>
        <taxon>Bacteria</taxon>
        <taxon>Pseudomonadati</taxon>
        <taxon>Pseudomonadota</taxon>
        <taxon>Gammaproteobacteria</taxon>
        <taxon>Enterobacterales</taxon>
        <taxon>Erwiniaceae</taxon>
        <taxon>Erwinia</taxon>
    </lineage>
</organism>
<proteinExistence type="predicted"/>
<gene>
    <name evidence="1" type="ORF">AV903_09580</name>
</gene>
<sequence length="51" mass="5826">MIFIISQLLFFMQLRCALVLLWGRCWGRWCYADTIGGRSVSVFCLNGLGLP</sequence>
<protein>
    <submittedName>
        <fullName evidence="1">DUF2593 family protein</fullName>
    </submittedName>
</protein>
<dbReference type="AlphaFoldDB" id="A0A345CS26"/>